<dbReference type="AlphaFoldDB" id="A0A735VT90"/>
<keyword evidence="1" id="KW-0808">Transferase</keyword>
<organism evidence="1">
    <name type="scientific">Salmonella enterica subsp. diarizonae serovar 48:i:z</name>
    <dbReference type="NCBI Taxonomy" id="1192842"/>
    <lineage>
        <taxon>Bacteria</taxon>
        <taxon>Pseudomonadati</taxon>
        <taxon>Pseudomonadota</taxon>
        <taxon>Gammaproteobacteria</taxon>
        <taxon>Enterobacterales</taxon>
        <taxon>Enterobacteriaceae</taxon>
        <taxon>Salmonella</taxon>
    </lineage>
</organism>
<dbReference type="EMBL" id="DAASUW010000055">
    <property type="protein sequence ID" value="HAE7125060.1"/>
    <property type="molecule type" value="Genomic_DNA"/>
</dbReference>
<feature type="non-terminal residue" evidence="1">
    <location>
        <position position="61"/>
    </location>
</feature>
<reference evidence="1" key="1">
    <citation type="journal article" date="2018" name="Genome Biol.">
        <title>SKESA: strategic k-mer extension for scrupulous assemblies.</title>
        <authorList>
            <person name="Souvorov A."/>
            <person name="Agarwala R."/>
            <person name="Lipman D.J."/>
        </authorList>
    </citation>
    <scope>NUCLEOTIDE SEQUENCE</scope>
    <source>
        <strain evidence="1">128-87</strain>
    </source>
</reference>
<name>A0A735VT90_SALDZ</name>
<proteinExistence type="predicted"/>
<comment type="caution">
    <text evidence="1">The sequence shown here is derived from an EMBL/GenBank/DDBJ whole genome shotgun (WGS) entry which is preliminary data.</text>
</comment>
<gene>
    <name evidence="1" type="ORF">GND69_004958</name>
</gene>
<evidence type="ECO:0000313" key="1">
    <source>
        <dbReference type="EMBL" id="HAE7125060.1"/>
    </source>
</evidence>
<protein>
    <submittedName>
        <fullName evidence="1">Glycosyltransferase family 4 protein</fullName>
    </submittedName>
</protein>
<accession>A0A735VT90</accession>
<dbReference type="GO" id="GO:0016740">
    <property type="term" value="F:transferase activity"/>
    <property type="evidence" value="ECO:0007669"/>
    <property type="project" value="UniProtKB-KW"/>
</dbReference>
<reference evidence="1" key="2">
    <citation type="submission" date="2018-07" db="EMBL/GenBank/DDBJ databases">
        <authorList>
            <consortium name="NCBI Pathogen Detection Project"/>
        </authorList>
    </citation>
    <scope>NUCLEOTIDE SEQUENCE</scope>
    <source>
        <strain evidence="1">128-87</strain>
    </source>
</reference>
<sequence>MKIIFATEPIKYPLTGIGRYSFELVKQLAVASEIEELKLFHGTTFIDQIPLSGNKGDNKKN</sequence>